<sequence length="624" mass="69444">EKVRKTDGSLHAVPCAKAVNESNVAGAGPSTSDAGPAASTAYPPVWSKEQFEQFRTKNEWLGEYRPMWPFKDRAAVISPQKIHEHRESAAHNEAVKILKTAQKEILLNMNATSQESAFEATAKVFRTAYFVAKHDKPFTDFEKLIDLQEANSLNLGRILHSKTVCVDIIDHVSTQMKHQIVRRIIENKSKITVLADESTSVGHKSTLIVFLKASIDGEMEPIAFPLDLIELDNLSAAHIKGKIMHCLLNNGFTMELLQEMLIGFCSDGANVMLGVKSGVGKLLQGDFPNIIIWHCLNHRLELAVAQALEATGGTKDFQAFLDALYTLYSQSPKSMRELSECAHNLQITLRRIGRVFNVRWVASSWRAVNAVWHSYGALAQHFRDASEDSTKDGRERAKFQGLLSKLCSINFLKNLALMADVLIELKNLSEILQNRRITLPKAHDIMLTYIKRIESLITYPGQHTVEASQAEKDMKFKEEDLKVGRSPIIDASQFIQAVADSLNERLFTTTANRAQASVAAQRKEIYTTLMNQMAVLDPEKWDHANPRHGEDEASGGRSIPSNMKKLCIAVDTLSASNADCERGFSAMNNIITEYRSKLTTKNAANLLFISTVGPQPTSGILCHM</sequence>
<evidence type="ECO:0000256" key="1">
    <source>
        <dbReference type="SAM" id="MobiDB-lite"/>
    </source>
</evidence>
<gene>
    <name evidence="2" type="ORF">FKW44_007659</name>
</gene>
<keyword evidence="3" id="KW-1185">Reference proteome</keyword>
<evidence type="ECO:0000313" key="2">
    <source>
        <dbReference type="EMBL" id="QQP54734.1"/>
    </source>
</evidence>
<dbReference type="AlphaFoldDB" id="A0A7T8KF29"/>
<dbReference type="EMBL" id="CP045894">
    <property type="protein sequence ID" value="QQP54734.1"/>
    <property type="molecule type" value="Genomic_DNA"/>
</dbReference>
<name>A0A7T8KF29_CALRO</name>
<feature type="region of interest" description="Disordered" evidence="1">
    <location>
        <begin position="22"/>
        <end position="41"/>
    </location>
</feature>
<dbReference type="PANTHER" id="PTHR46880">
    <property type="entry name" value="RAS-ASSOCIATING DOMAIN-CONTAINING PROTEIN"/>
    <property type="match status" value="1"/>
</dbReference>
<dbReference type="PANTHER" id="PTHR46880:SF8">
    <property type="entry name" value="E3 SUMO-PROTEIN LIGASE KIAA1586"/>
    <property type="match status" value="1"/>
</dbReference>
<reference evidence="3" key="1">
    <citation type="submission" date="2021-01" db="EMBL/GenBank/DDBJ databases">
        <title>Caligus Genome Assembly.</title>
        <authorList>
            <person name="Gallardo-Escarate C."/>
        </authorList>
    </citation>
    <scope>NUCLEOTIDE SEQUENCE [LARGE SCALE GENOMIC DNA]</scope>
</reference>
<evidence type="ECO:0000313" key="3">
    <source>
        <dbReference type="Proteomes" id="UP000595437"/>
    </source>
</evidence>
<feature type="non-terminal residue" evidence="2">
    <location>
        <position position="1"/>
    </location>
</feature>
<dbReference type="InterPro" id="IPR012337">
    <property type="entry name" value="RNaseH-like_sf"/>
</dbReference>
<dbReference type="Proteomes" id="UP000595437">
    <property type="component" value="Chromosome 5"/>
</dbReference>
<organism evidence="2 3">
    <name type="scientific">Caligus rogercresseyi</name>
    <name type="common">Sea louse</name>
    <dbReference type="NCBI Taxonomy" id="217165"/>
    <lineage>
        <taxon>Eukaryota</taxon>
        <taxon>Metazoa</taxon>
        <taxon>Ecdysozoa</taxon>
        <taxon>Arthropoda</taxon>
        <taxon>Crustacea</taxon>
        <taxon>Multicrustacea</taxon>
        <taxon>Hexanauplia</taxon>
        <taxon>Copepoda</taxon>
        <taxon>Siphonostomatoida</taxon>
        <taxon>Caligidae</taxon>
        <taxon>Caligus</taxon>
    </lineage>
</organism>
<proteinExistence type="predicted"/>
<dbReference type="OrthoDB" id="6625098at2759"/>
<protein>
    <recommendedName>
        <fullName evidence="4">Zinc finger protein 862</fullName>
    </recommendedName>
</protein>
<dbReference type="SUPFAM" id="SSF53098">
    <property type="entry name" value="Ribonuclease H-like"/>
    <property type="match status" value="1"/>
</dbReference>
<accession>A0A7T8KF29</accession>
<evidence type="ECO:0008006" key="4">
    <source>
        <dbReference type="Google" id="ProtNLM"/>
    </source>
</evidence>